<evidence type="ECO:0000256" key="5">
    <source>
        <dbReference type="ARBA" id="ARBA00023014"/>
    </source>
</evidence>
<keyword evidence="5 6" id="KW-0411">Iron-sulfur</keyword>
<dbReference type="GO" id="GO:0046872">
    <property type="term" value="F:metal ion binding"/>
    <property type="evidence" value="ECO:0007669"/>
    <property type="project" value="UniProtKB-KW"/>
</dbReference>
<dbReference type="GO" id="GO:0051539">
    <property type="term" value="F:4 iron, 4 sulfur cluster binding"/>
    <property type="evidence" value="ECO:0007669"/>
    <property type="project" value="UniProtKB-KW"/>
</dbReference>
<dbReference type="PROSITE" id="PS51918">
    <property type="entry name" value="RADICAL_SAM"/>
    <property type="match status" value="1"/>
</dbReference>
<accession>A0A1F5TQF7</accession>
<sequence length="337" mass="38347">MQESQFFKKLPANKVKCLLCNHFCDIAPEKIGICRSRKNENGILKSMVYGHPFDANIDPIEKKPLFHFLPGTNTYSIGTLGCNFTCVNCQNWNISQAKKIEEQNNDLPFLSPEKIVEDCLNSDCTSIAYTYNEPTMFADYALDIMKLAHANKLKNVWVSNGYMSDICLDAILPYLDAINVDLKSFDEKFYRESCSAKLQPILDNLKRLKEQTHLEITTLIIPSLTYNEDMLIDLANFIVDELGADTPWHITKFSSSISWKLQDSHSTSTEMIYNTYEIGKTAGLKYVYVGNLPGDDKENTYCPKCGELAIQRIDYEVERFDDNGECAHCGKNLDIID</sequence>
<feature type="domain" description="Radical SAM core" evidence="7">
    <location>
        <begin position="67"/>
        <end position="285"/>
    </location>
</feature>
<dbReference type="PANTHER" id="PTHR30352">
    <property type="entry name" value="PYRUVATE FORMATE-LYASE-ACTIVATING ENZYME"/>
    <property type="match status" value="1"/>
</dbReference>
<dbReference type="NCBIfam" id="TIGR04337">
    <property type="entry name" value="AmmeMemoSam_rS"/>
    <property type="match status" value="1"/>
</dbReference>
<comment type="cofactor">
    <cofactor evidence="6">
        <name>[4Fe-4S] cluster</name>
        <dbReference type="ChEBI" id="CHEBI:49883"/>
    </cofactor>
    <text evidence="6">Binds 1 [4Fe-4S] cluster. The cluster is coordinated with 3 cysteines and an exchangeable S-adenosyl-L-methionine.</text>
</comment>
<keyword evidence="4 6" id="KW-0408">Iron</keyword>
<dbReference type="AlphaFoldDB" id="A0A1F5TQF7"/>
<proteinExistence type="predicted"/>
<keyword evidence="1" id="KW-0004">4Fe-4S</keyword>
<dbReference type="SFLD" id="SFLDS00029">
    <property type="entry name" value="Radical_SAM"/>
    <property type="match status" value="1"/>
</dbReference>
<protein>
    <submittedName>
        <fullName evidence="8">AmmeMemoRadiSam system radical SAM enzyme</fullName>
    </submittedName>
</protein>
<dbReference type="InterPro" id="IPR016431">
    <property type="entry name" value="Pyrv-formate_lyase-activ_prd"/>
</dbReference>
<feature type="binding site" evidence="6">
    <location>
        <position position="86"/>
    </location>
    <ligand>
        <name>[4Fe-4S] cluster</name>
        <dbReference type="ChEBI" id="CHEBI:49883"/>
        <note>4Fe-4S-S-AdoMet</note>
    </ligand>
</feature>
<keyword evidence="2 6" id="KW-0949">S-adenosyl-L-methionine</keyword>
<dbReference type="CDD" id="cd01335">
    <property type="entry name" value="Radical_SAM"/>
    <property type="match status" value="1"/>
</dbReference>
<evidence type="ECO:0000256" key="1">
    <source>
        <dbReference type="ARBA" id="ARBA00022485"/>
    </source>
</evidence>
<dbReference type="SFLD" id="SFLDG01101">
    <property type="entry name" value="Uncharacterised_Radical_SAM_Su"/>
    <property type="match status" value="1"/>
</dbReference>
<dbReference type="InterPro" id="IPR013785">
    <property type="entry name" value="Aldolase_TIM"/>
</dbReference>
<evidence type="ECO:0000256" key="4">
    <source>
        <dbReference type="ARBA" id="ARBA00023004"/>
    </source>
</evidence>
<dbReference type="InterPro" id="IPR034457">
    <property type="entry name" value="Organic_radical-activating"/>
</dbReference>
<dbReference type="EMBL" id="MFGO01000014">
    <property type="protein sequence ID" value="OGF41079.1"/>
    <property type="molecule type" value="Genomic_DNA"/>
</dbReference>
<dbReference type="PIRSF" id="PIRSF004869">
    <property type="entry name" value="PflX_prd"/>
    <property type="match status" value="1"/>
</dbReference>
<evidence type="ECO:0000313" key="8">
    <source>
        <dbReference type="EMBL" id="OGF41079.1"/>
    </source>
</evidence>
<dbReference type="InterPro" id="IPR007197">
    <property type="entry name" value="rSAM"/>
</dbReference>
<evidence type="ECO:0000256" key="2">
    <source>
        <dbReference type="ARBA" id="ARBA00022691"/>
    </source>
</evidence>
<dbReference type="PANTHER" id="PTHR30352:SF5">
    <property type="entry name" value="PYRUVATE FORMATE-LYASE 1-ACTIVATING ENZYME"/>
    <property type="match status" value="1"/>
</dbReference>
<dbReference type="Gene3D" id="3.20.20.70">
    <property type="entry name" value="Aldolase class I"/>
    <property type="match status" value="1"/>
</dbReference>
<gene>
    <name evidence="8" type="ORF">A2531_03280</name>
</gene>
<comment type="caution">
    <text evidence="8">The sequence shown here is derived from an EMBL/GenBank/DDBJ whole genome shotgun (WGS) entry which is preliminary data.</text>
</comment>
<feature type="binding site" evidence="6">
    <location>
        <position position="89"/>
    </location>
    <ligand>
        <name>[4Fe-4S] cluster</name>
        <dbReference type="ChEBI" id="CHEBI:49883"/>
        <note>4Fe-4S-S-AdoMet</note>
    </ligand>
</feature>
<reference evidence="8 9" key="1">
    <citation type="journal article" date="2016" name="Nat. Commun.">
        <title>Thousands of microbial genomes shed light on interconnected biogeochemical processes in an aquifer system.</title>
        <authorList>
            <person name="Anantharaman K."/>
            <person name="Brown C.T."/>
            <person name="Hug L.A."/>
            <person name="Sharon I."/>
            <person name="Castelle C.J."/>
            <person name="Probst A.J."/>
            <person name="Thomas B.C."/>
            <person name="Singh A."/>
            <person name="Wilkins M.J."/>
            <person name="Karaoz U."/>
            <person name="Brodie E.L."/>
            <person name="Williams K.H."/>
            <person name="Hubbard S.S."/>
            <person name="Banfield J.F."/>
        </authorList>
    </citation>
    <scope>NUCLEOTIDE SEQUENCE [LARGE SCALE GENOMIC DNA]</scope>
</reference>
<keyword evidence="3 6" id="KW-0479">Metal-binding</keyword>
<name>A0A1F5TQF7_9BACT</name>
<evidence type="ECO:0000256" key="3">
    <source>
        <dbReference type="ARBA" id="ARBA00022723"/>
    </source>
</evidence>
<evidence type="ECO:0000313" key="9">
    <source>
        <dbReference type="Proteomes" id="UP000177579"/>
    </source>
</evidence>
<organism evidence="8 9">
    <name type="scientific">Candidatus Falkowbacteria bacterium RIFOXYD2_FULL_34_120</name>
    <dbReference type="NCBI Taxonomy" id="1798007"/>
    <lineage>
        <taxon>Bacteria</taxon>
        <taxon>Candidatus Falkowiibacteriota</taxon>
    </lineage>
</organism>
<dbReference type="Proteomes" id="UP000177579">
    <property type="component" value="Unassembled WGS sequence"/>
</dbReference>
<feature type="binding site" evidence="6">
    <location>
        <position position="82"/>
    </location>
    <ligand>
        <name>[4Fe-4S] cluster</name>
        <dbReference type="ChEBI" id="CHEBI:49883"/>
        <note>4Fe-4S-S-AdoMet</note>
    </ligand>
</feature>
<evidence type="ECO:0000259" key="7">
    <source>
        <dbReference type="PROSITE" id="PS51918"/>
    </source>
</evidence>
<dbReference type="Pfam" id="PF04055">
    <property type="entry name" value="Radical_SAM"/>
    <property type="match status" value="1"/>
</dbReference>
<dbReference type="GO" id="GO:0003824">
    <property type="term" value="F:catalytic activity"/>
    <property type="evidence" value="ECO:0007669"/>
    <property type="project" value="InterPro"/>
</dbReference>
<dbReference type="InterPro" id="IPR027596">
    <property type="entry name" value="AmmeMemoSam_rS"/>
</dbReference>
<dbReference type="SUPFAM" id="SSF102114">
    <property type="entry name" value="Radical SAM enzymes"/>
    <property type="match status" value="1"/>
</dbReference>
<evidence type="ECO:0000256" key="6">
    <source>
        <dbReference type="PIRSR" id="PIRSR004869-50"/>
    </source>
</evidence>
<dbReference type="InterPro" id="IPR058240">
    <property type="entry name" value="rSAM_sf"/>
</dbReference>